<comment type="caution">
    <text evidence="2">The sequence shown here is derived from an EMBL/GenBank/DDBJ whole genome shotgun (WGS) entry which is preliminary data.</text>
</comment>
<protein>
    <submittedName>
        <fullName evidence="2">Uncharacterized protein</fullName>
    </submittedName>
</protein>
<keyword evidence="3" id="KW-1185">Reference proteome</keyword>
<evidence type="ECO:0000313" key="2">
    <source>
        <dbReference type="EMBL" id="GBP05541.1"/>
    </source>
</evidence>
<dbReference type="EMBL" id="BGZK01000018">
    <property type="protein sequence ID" value="GBP05541.1"/>
    <property type="molecule type" value="Genomic_DNA"/>
</dbReference>
<feature type="region of interest" description="Disordered" evidence="1">
    <location>
        <begin position="57"/>
        <end position="80"/>
    </location>
</feature>
<reference evidence="2 3" key="1">
    <citation type="journal article" date="2019" name="Commun. Biol.">
        <title>The bagworm genome reveals a unique fibroin gene that provides high tensile strength.</title>
        <authorList>
            <person name="Kono N."/>
            <person name="Nakamura H."/>
            <person name="Ohtoshi R."/>
            <person name="Tomita M."/>
            <person name="Numata K."/>
            <person name="Arakawa K."/>
        </authorList>
    </citation>
    <scope>NUCLEOTIDE SEQUENCE [LARGE SCALE GENOMIC DNA]</scope>
</reference>
<sequence length="139" mass="15885">MTNDKRVRDITVRSGGSQTIKLITYSSDFGAARLDSCKLRRVVRKYKEVPNAETLSRHESSDCKAKRGITHAHRKKQEDSRVRIGNEIEDSTVIKIEDSTVIKIESKIRIRIKSTTRIRDKYNTGSESRAGKFRSNCTI</sequence>
<evidence type="ECO:0000313" key="3">
    <source>
        <dbReference type="Proteomes" id="UP000299102"/>
    </source>
</evidence>
<organism evidence="2 3">
    <name type="scientific">Eumeta variegata</name>
    <name type="common">Bagworm moth</name>
    <name type="synonym">Eumeta japonica</name>
    <dbReference type="NCBI Taxonomy" id="151549"/>
    <lineage>
        <taxon>Eukaryota</taxon>
        <taxon>Metazoa</taxon>
        <taxon>Ecdysozoa</taxon>
        <taxon>Arthropoda</taxon>
        <taxon>Hexapoda</taxon>
        <taxon>Insecta</taxon>
        <taxon>Pterygota</taxon>
        <taxon>Neoptera</taxon>
        <taxon>Endopterygota</taxon>
        <taxon>Lepidoptera</taxon>
        <taxon>Glossata</taxon>
        <taxon>Ditrysia</taxon>
        <taxon>Tineoidea</taxon>
        <taxon>Psychidae</taxon>
        <taxon>Oiketicinae</taxon>
        <taxon>Eumeta</taxon>
    </lineage>
</organism>
<dbReference type="Proteomes" id="UP000299102">
    <property type="component" value="Unassembled WGS sequence"/>
</dbReference>
<gene>
    <name evidence="2" type="ORF">EVAR_3038_1</name>
</gene>
<feature type="compositionally biased region" description="Basic residues" evidence="1">
    <location>
        <begin position="66"/>
        <end position="75"/>
    </location>
</feature>
<dbReference type="AlphaFoldDB" id="A0A4C1SWY5"/>
<accession>A0A4C1SWY5</accession>
<proteinExistence type="predicted"/>
<name>A0A4C1SWY5_EUMVA</name>
<evidence type="ECO:0000256" key="1">
    <source>
        <dbReference type="SAM" id="MobiDB-lite"/>
    </source>
</evidence>